<keyword evidence="3" id="KW-0460">Magnesium</keyword>
<dbReference type="NCBIfam" id="TIGR01549">
    <property type="entry name" value="HAD-SF-IA-v1"/>
    <property type="match status" value="1"/>
</dbReference>
<comment type="cofactor">
    <cofactor evidence="1">
        <name>Mg(2+)</name>
        <dbReference type="ChEBI" id="CHEBI:18420"/>
    </cofactor>
</comment>
<dbReference type="PANTHER" id="PTHR46470:SF4">
    <property type="entry name" value="5-AMINO-6-(5-PHOSPHO-D-RIBITYLAMINO)URACIL PHOSPHATASE YIGB"/>
    <property type="match status" value="1"/>
</dbReference>
<reference evidence="4 5" key="1">
    <citation type="journal article" date="2024" name="ISME J.">
        <title>Tailless and filamentous prophages are predominant in marine Vibrio.</title>
        <authorList>
            <person name="Steensen K."/>
            <person name="Seneca J."/>
            <person name="Bartlau N."/>
            <person name="Yu X.A."/>
            <person name="Hussain F.A."/>
            <person name="Polz M.F."/>
        </authorList>
    </citation>
    <scope>NUCLEOTIDE SEQUENCE [LARGE SCALE GENOMIC DNA]</scope>
    <source>
        <strain evidence="4 5">10N.222.51.A1</strain>
    </source>
</reference>
<evidence type="ECO:0000313" key="4">
    <source>
        <dbReference type="EMBL" id="MFA0569162.1"/>
    </source>
</evidence>
<comment type="caution">
    <text evidence="4">The sequence shown here is derived from an EMBL/GenBank/DDBJ whole genome shotgun (WGS) entry which is preliminary data.</text>
</comment>
<dbReference type="SFLD" id="SFLDS00003">
    <property type="entry name" value="Haloacid_Dehalogenase"/>
    <property type="match status" value="1"/>
</dbReference>
<dbReference type="Pfam" id="PF00702">
    <property type="entry name" value="Hydrolase"/>
    <property type="match status" value="1"/>
</dbReference>
<sequence>MHVYRGITPIKAMTFDLDDTLYDNWPVIMKVEREMVLWLHQHHPVSASISLERWQQVKQDVAIKNPMLKHDVTLWRQTQIEQGLIMLGYERAKAQHAAQEGIAHALWLRNQVDVPQETHRVLAKLSQKMPLVAITNGNVDPHKIGLGCYFQLILRAGPDGRAKPHPDMFDRAQQFLNVNPAEILHVGDHPITDVLGAKRNGYQACWFNDQGKTPHHTSKMRALPDLEITQISDLLILI</sequence>
<evidence type="ECO:0000256" key="3">
    <source>
        <dbReference type="ARBA" id="ARBA00022842"/>
    </source>
</evidence>
<name>A0ABV4NCK4_9VIBR</name>
<dbReference type="PRINTS" id="PR00413">
    <property type="entry name" value="HADHALOGNASE"/>
</dbReference>
<dbReference type="InterPro" id="IPR051400">
    <property type="entry name" value="HAD-like_hydrolase"/>
</dbReference>
<evidence type="ECO:0000313" key="5">
    <source>
        <dbReference type="Proteomes" id="UP001570417"/>
    </source>
</evidence>
<dbReference type="Proteomes" id="UP001570417">
    <property type="component" value="Unassembled WGS sequence"/>
</dbReference>
<keyword evidence="5" id="KW-1185">Reference proteome</keyword>
<organism evidence="4 5">
    <name type="scientific">Vibrio gallaecicus</name>
    <dbReference type="NCBI Taxonomy" id="552386"/>
    <lineage>
        <taxon>Bacteria</taxon>
        <taxon>Pseudomonadati</taxon>
        <taxon>Pseudomonadota</taxon>
        <taxon>Gammaproteobacteria</taxon>
        <taxon>Vibrionales</taxon>
        <taxon>Vibrionaceae</taxon>
        <taxon>Vibrio</taxon>
    </lineage>
</organism>
<dbReference type="GO" id="GO:0043726">
    <property type="term" value="F:5-amino-6-(5-phosphoribitylamino)uracil phosphatase activity"/>
    <property type="evidence" value="ECO:0007669"/>
    <property type="project" value="UniProtKB-EC"/>
</dbReference>
<keyword evidence="2 4" id="KW-0378">Hydrolase</keyword>
<gene>
    <name evidence="4" type="primary">yigB</name>
    <name evidence="4" type="ORF">AB4566_12870</name>
</gene>
<dbReference type="InterPro" id="IPR036412">
    <property type="entry name" value="HAD-like_sf"/>
</dbReference>
<dbReference type="InterPro" id="IPR006439">
    <property type="entry name" value="HAD-SF_hydro_IA"/>
</dbReference>
<dbReference type="Gene3D" id="1.20.120.1600">
    <property type="match status" value="1"/>
</dbReference>
<dbReference type="InterPro" id="IPR023214">
    <property type="entry name" value="HAD_sf"/>
</dbReference>
<dbReference type="SFLD" id="SFLDG01129">
    <property type="entry name" value="C1.5:_HAD__Beta-PGM__Phosphata"/>
    <property type="match status" value="1"/>
</dbReference>
<evidence type="ECO:0000256" key="1">
    <source>
        <dbReference type="ARBA" id="ARBA00001946"/>
    </source>
</evidence>
<dbReference type="PANTHER" id="PTHR46470">
    <property type="entry name" value="N-ACYLNEURAMINATE-9-PHOSPHATASE"/>
    <property type="match status" value="1"/>
</dbReference>
<proteinExistence type="predicted"/>
<protein>
    <submittedName>
        <fullName evidence="4">5-amino-6-(5-phospho-D-ribitylamino)uracil phosphatase YigB</fullName>
        <ecNumber evidence="4">3.1.3.104</ecNumber>
    </submittedName>
</protein>
<dbReference type="RefSeq" id="WP_372266343.1">
    <property type="nucleotide sequence ID" value="NZ_JBFRUW010000047.1"/>
</dbReference>
<dbReference type="SUPFAM" id="SSF56784">
    <property type="entry name" value="HAD-like"/>
    <property type="match status" value="1"/>
</dbReference>
<evidence type="ECO:0000256" key="2">
    <source>
        <dbReference type="ARBA" id="ARBA00022801"/>
    </source>
</evidence>
<dbReference type="EC" id="3.1.3.104" evidence="4"/>
<dbReference type="NCBIfam" id="NF008018">
    <property type="entry name" value="PRK10748.1"/>
    <property type="match status" value="1"/>
</dbReference>
<accession>A0ABV4NCK4</accession>
<dbReference type="Gene3D" id="3.40.50.1000">
    <property type="entry name" value="HAD superfamily/HAD-like"/>
    <property type="match status" value="1"/>
</dbReference>
<dbReference type="EMBL" id="JBFRUW010000047">
    <property type="protein sequence ID" value="MFA0569162.1"/>
    <property type="molecule type" value="Genomic_DNA"/>
</dbReference>